<sequence length="73" mass="8509">MIGNLRAKPTDAPRRISQSENTPEHSTPTNAARNGKEASKPDWIKSMPRYFTRYVGNQVRKNHSVEFRQNWPR</sequence>
<reference evidence="2 3" key="1">
    <citation type="submission" date="2015-05" db="EMBL/GenBank/DDBJ databases">
        <title>A genomic and transcriptomic approach to investigate the blue pigment phenotype in Pseudomonas fluorescens.</title>
        <authorList>
            <person name="Andreani N.A."/>
            <person name="Cardazzo B."/>
        </authorList>
    </citation>
    <scope>NUCLEOTIDE SEQUENCE [LARGE SCALE GENOMIC DNA]</scope>
    <source>
        <strain evidence="2 3">Ps_22</strain>
    </source>
</reference>
<dbReference type="PATRIC" id="fig|294.194.peg.1291"/>
<dbReference type="Proteomes" id="UP000061348">
    <property type="component" value="Unassembled WGS sequence"/>
</dbReference>
<dbReference type="AlphaFoldDB" id="A0A109LIZ4"/>
<accession>A0A109LIZ4</accession>
<dbReference type="EMBL" id="LCYA01000052">
    <property type="protein sequence ID" value="KWV88231.1"/>
    <property type="molecule type" value="Genomic_DNA"/>
</dbReference>
<proteinExistence type="predicted"/>
<evidence type="ECO:0000256" key="1">
    <source>
        <dbReference type="SAM" id="MobiDB-lite"/>
    </source>
</evidence>
<gene>
    <name evidence="2" type="ORF">PFLmoz3_01126</name>
</gene>
<organism evidence="2 3">
    <name type="scientific">Pseudomonas fluorescens</name>
    <dbReference type="NCBI Taxonomy" id="294"/>
    <lineage>
        <taxon>Bacteria</taxon>
        <taxon>Pseudomonadati</taxon>
        <taxon>Pseudomonadota</taxon>
        <taxon>Gammaproteobacteria</taxon>
        <taxon>Pseudomonadales</taxon>
        <taxon>Pseudomonadaceae</taxon>
        <taxon>Pseudomonas</taxon>
    </lineage>
</organism>
<evidence type="ECO:0000313" key="2">
    <source>
        <dbReference type="EMBL" id="KWV88231.1"/>
    </source>
</evidence>
<feature type="compositionally biased region" description="Polar residues" evidence="1">
    <location>
        <begin position="16"/>
        <end position="32"/>
    </location>
</feature>
<name>A0A109LIZ4_PSEFL</name>
<evidence type="ECO:0000313" key="3">
    <source>
        <dbReference type="Proteomes" id="UP000061348"/>
    </source>
</evidence>
<feature type="compositionally biased region" description="Basic and acidic residues" evidence="1">
    <location>
        <begin position="34"/>
        <end position="43"/>
    </location>
</feature>
<protein>
    <submittedName>
        <fullName evidence="2">Uncharacterized protein</fullName>
    </submittedName>
</protein>
<feature type="region of interest" description="Disordered" evidence="1">
    <location>
        <begin position="1"/>
        <end position="44"/>
    </location>
</feature>
<comment type="caution">
    <text evidence="2">The sequence shown here is derived from an EMBL/GenBank/DDBJ whole genome shotgun (WGS) entry which is preliminary data.</text>
</comment>